<dbReference type="GO" id="GO:0006351">
    <property type="term" value="P:DNA-templated transcription"/>
    <property type="evidence" value="ECO:0007669"/>
    <property type="project" value="InterPro"/>
</dbReference>
<dbReference type="Gene3D" id="1.10.40.90">
    <property type="match status" value="1"/>
</dbReference>
<dbReference type="OrthoDB" id="1862828at2759"/>
<dbReference type="EC" id="2.7.7.6" evidence="3"/>
<evidence type="ECO:0000256" key="8">
    <source>
        <dbReference type="ARBA" id="ARBA00048552"/>
    </source>
</evidence>
<keyword evidence="5" id="KW-0808">Transferase</keyword>
<dbReference type="SMART" id="SM00663">
    <property type="entry name" value="RPOLA_N"/>
    <property type="match status" value="1"/>
</dbReference>
<evidence type="ECO:0000256" key="4">
    <source>
        <dbReference type="ARBA" id="ARBA00022478"/>
    </source>
</evidence>
<evidence type="ECO:0000256" key="5">
    <source>
        <dbReference type="ARBA" id="ARBA00022679"/>
    </source>
</evidence>
<dbReference type="GO" id="GO:0003899">
    <property type="term" value="F:DNA-directed RNA polymerase activity"/>
    <property type="evidence" value="ECO:0007669"/>
    <property type="project" value="UniProtKB-EC"/>
</dbReference>
<feature type="domain" description="RNA polymerase N-terminal" evidence="9">
    <location>
        <begin position="5"/>
        <end position="231"/>
    </location>
</feature>
<dbReference type="EMBL" id="JACXVP010000003">
    <property type="protein sequence ID" value="KAG5615117.1"/>
    <property type="molecule type" value="Genomic_DNA"/>
</dbReference>
<keyword evidence="7" id="KW-0804">Transcription</keyword>
<dbReference type="AlphaFoldDB" id="A0A9J5ZS80"/>
<gene>
    <name evidence="10" type="ORF">H5410_014941</name>
</gene>
<evidence type="ECO:0000256" key="1">
    <source>
        <dbReference type="ARBA" id="ARBA00004026"/>
    </source>
</evidence>
<organism evidence="10 11">
    <name type="scientific">Solanum commersonii</name>
    <name type="common">Commerson's wild potato</name>
    <name type="synonym">Commerson's nightshade</name>
    <dbReference type="NCBI Taxonomy" id="4109"/>
    <lineage>
        <taxon>Eukaryota</taxon>
        <taxon>Viridiplantae</taxon>
        <taxon>Streptophyta</taxon>
        <taxon>Embryophyta</taxon>
        <taxon>Tracheophyta</taxon>
        <taxon>Spermatophyta</taxon>
        <taxon>Magnoliopsida</taxon>
        <taxon>eudicotyledons</taxon>
        <taxon>Gunneridae</taxon>
        <taxon>Pentapetalae</taxon>
        <taxon>asterids</taxon>
        <taxon>lamiids</taxon>
        <taxon>Solanales</taxon>
        <taxon>Solanaceae</taxon>
        <taxon>Solanoideae</taxon>
        <taxon>Solaneae</taxon>
        <taxon>Solanum</taxon>
    </lineage>
</organism>
<sequence length="425" mass="48010">MGRLKSWKKKGLFVLPPELRPIIQIDGGKLMSSDINELYKREKLVQEAVDTLLDNGIWGQPMRDGHNKAKREDFVRLCLVNESIIQTLIVVGPSLSLHRCGLPREIAIELFRTFVIRGLIRQHLASNIGVAKSKIREKSDCMGNPSRTRFSGGHTICLHPLVCKGFNADFDGDQMVAHVPLSLEAQVEGSHFRTNARYAYWTLCINGKSSRSIVPKFIRESRSIKGSFTITDSNPLSNPTRNMKKNYVNPLKYGMLQVNICQEMNPNFRMTNPFNPASYNVFLSSRKCVSCTSITHKGVVDIVVPNIDLWISHSRLVEVVQHIVVRRADCGTRVFRESWNGIMPERIFSQTLIGRVLVDDIYMGSRCIATRNQAIGIGLVNQFITFRAQPISIRTPFTCRSTSWICRLCYGHSPTDGDLVELGKM</sequence>
<dbReference type="Proteomes" id="UP000824120">
    <property type="component" value="Chromosome 3"/>
</dbReference>
<dbReference type="InterPro" id="IPR006592">
    <property type="entry name" value="RNA_pol_N"/>
</dbReference>
<reference evidence="10 11" key="1">
    <citation type="submission" date="2020-09" db="EMBL/GenBank/DDBJ databases">
        <title>De no assembly of potato wild relative species, Solanum commersonii.</title>
        <authorList>
            <person name="Cho K."/>
        </authorList>
    </citation>
    <scope>NUCLEOTIDE SEQUENCE [LARGE SCALE GENOMIC DNA]</scope>
    <source>
        <strain evidence="10">LZ3.2</strain>
        <tissue evidence="10">Leaf</tissue>
    </source>
</reference>
<proteinExistence type="inferred from homology"/>
<dbReference type="SUPFAM" id="SSF64484">
    <property type="entry name" value="beta and beta-prime subunits of DNA dependent RNA-polymerase"/>
    <property type="match status" value="1"/>
</dbReference>
<keyword evidence="4" id="KW-0240">DNA-directed RNA polymerase</keyword>
<dbReference type="PANTHER" id="PTHR19376:SF54">
    <property type="entry name" value="DNA-DIRECTED RNA POLYMERASE SUBUNIT BETA"/>
    <property type="match status" value="1"/>
</dbReference>
<comment type="catalytic activity">
    <reaction evidence="8">
        <text>RNA(n) + a ribonucleoside 5'-triphosphate = RNA(n+1) + diphosphate</text>
        <dbReference type="Rhea" id="RHEA:21248"/>
        <dbReference type="Rhea" id="RHEA-COMP:14527"/>
        <dbReference type="Rhea" id="RHEA-COMP:17342"/>
        <dbReference type="ChEBI" id="CHEBI:33019"/>
        <dbReference type="ChEBI" id="CHEBI:61557"/>
        <dbReference type="ChEBI" id="CHEBI:140395"/>
        <dbReference type="EC" id="2.7.7.6"/>
    </reaction>
</comment>
<dbReference type="Pfam" id="PF00623">
    <property type="entry name" value="RNA_pol_Rpb1_2"/>
    <property type="match status" value="1"/>
</dbReference>
<evidence type="ECO:0000259" key="9">
    <source>
        <dbReference type="SMART" id="SM00663"/>
    </source>
</evidence>
<dbReference type="PANTHER" id="PTHR19376">
    <property type="entry name" value="DNA-DIRECTED RNA POLYMERASE"/>
    <property type="match status" value="1"/>
</dbReference>
<evidence type="ECO:0000256" key="7">
    <source>
        <dbReference type="ARBA" id="ARBA00023163"/>
    </source>
</evidence>
<dbReference type="GO" id="GO:0000428">
    <property type="term" value="C:DNA-directed RNA polymerase complex"/>
    <property type="evidence" value="ECO:0007669"/>
    <property type="project" value="UniProtKB-KW"/>
</dbReference>
<comment type="caution">
    <text evidence="10">The sequence shown here is derived from an EMBL/GenBank/DDBJ whole genome shotgun (WGS) entry which is preliminary data.</text>
</comment>
<dbReference type="GO" id="GO:0003677">
    <property type="term" value="F:DNA binding"/>
    <property type="evidence" value="ECO:0007669"/>
    <property type="project" value="InterPro"/>
</dbReference>
<keyword evidence="6" id="KW-0548">Nucleotidyltransferase</keyword>
<evidence type="ECO:0000256" key="2">
    <source>
        <dbReference type="ARBA" id="ARBA00007207"/>
    </source>
</evidence>
<dbReference type="InterPro" id="IPR045867">
    <property type="entry name" value="DNA-dir_RpoC_beta_prime"/>
</dbReference>
<keyword evidence="11" id="KW-1185">Reference proteome</keyword>
<evidence type="ECO:0000256" key="6">
    <source>
        <dbReference type="ARBA" id="ARBA00022695"/>
    </source>
</evidence>
<protein>
    <recommendedName>
        <fullName evidence="3">DNA-directed RNA polymerase</fullName>
        <ecNumber evidence="3">2.7.7.6</ecNumber>
    </recommendedName>
</protein>
<comment type="function">
    <text evidence="1">DNA-dependent RNA polymerase catalyzes the transcription of DNA into RNA using the four ribonucleoside triphosphates as substrates.</text>
</comment>
<evidence type="ECO:0000313" key="11">
    <source>
        <dbReference type="Proteomes" id="UP000824120"/>
    </source>
</evidence>
<dbReference type="Gene3D" id="2.40.40.20">
    <property type="match status" value="1"/>
</dbReference>
<name>A0A9J5ZS80_SOLCO</name>
<evidence type="ECO:0000256" key="3">
    <source>
        <dbReference type="ARBA" id="ARBA00012418"/>
    </source>
</evidence>
<comment type="similarity">
    <text evidence="2">Belongs to the RNA polymerase beta' chain family. RpoC1 subfamily.</text>
</comment>
<accession>A0A9J5ZS80</accession>
<dbReference type="InterPro" id="IPR000722">
    <property type="entry name" value="RNA_pol_asu"/>
</dbReference>
<evidence type="ECO:0000313" key="10">
    <source>
        <dbReference type="EMBL" id="KAG5615117.1"/>
    </source>
</evidence>